<dbReference type="SMART" id="SM00220">
    <property type="entry name" value="S_TKc"/>
    <property type="match status" value="1"/>
</dbReference>
<keyword evidence="3" id="KW-0723">Serine/threonine-protein kinase</keyword>
<sequence length="934" mass="109210">LGSLCACSDISDMGLSSTINRAHICQLLLLNSIRLSLLSQGRHVKTGQLAAIKVMDVTEEEEEEIKAEINMLKKYSHHRNIATYYGAFVKKSPPGHDDQLWLVMEFCGAGSVTDLVKNTKGNSLKEDWIAYICREILRGLSHLHAHKVIHRDIKGQNVLLTENAEVKLVDFGVSAQLDRTVGRRNTFIGTPYWMAPEVIACDENPDSTYDYRVTSVCVSLCDMHPMRALFLIPRNPPPKLKSKKWSKKFIDFIEGCLVKTYPSRPSTEQLLKHSFIRDQPTERQVRIQLKDHIDRTRKKRGEKEETEYEYSGSDEEDENRGDERESSSILNVPGESTLRRDFLRLQQENKERSEALKRQQAQLAAQRRDPEEHKRQLLHDRQKRIEEQKEQRRRLEEQQRKEREMVRQQQEKAPHRRLDDMRREEDRRMAEREQEYKRKQLEEQRQSERLQRQLQQEHAYLVSLQQQQQQQQDKKPLYHYSKNLDNNKPAWAREVHTVSLSHTQTCKCTNMHMYIQISCNYFQMAHLVPLKPYAAPVPRSQSLCDQPTKTMSAFPTQDPSPTPTPRPLHSRELVRQNSDPTSESPAPQQRPIRDDHGPWIRLPEIEQPPKVRELCLEHILYECTVQLLAKYSYPLNFFIFCHLTTTNLNVQLWKKLKDHFITFKIHSLFYNYFFISFLGKKNKVRVYYLAWLRNKILHNDPEVEKKQGWTTVGEMEGCVHYKVVKYERIKFLVIALKNAVEVYAWAPKPYHKFMAFKSFSDLPHRPQLVDLTVEEGQRLKVIYGSSAGFHAIDVDSGNNYDIYIPVHIQSQVTPHAIVFLPSSDGMEMLLCYEDEGVYVNTYGRIIKDVVLQWGEMPTSVAHICSNQIMGWGEKAIEIRSVETGHLDGVFMHKRAQRLKFLCERNDKVFFASVRSGGSSQVYFMTLNRNCIMNW</sequence>
<dbReference type="EC" id="2.7.11.1" evidence="2"/>
<feature type="compositionally biased region" description="Polar residues" evidence="6">
    <location>
        <begin position="575"/>
        <end position="587"/>
    </location>
</feature>
<keyword evidence="4" id="KW-0808">Transferase</keyword>
<dbReference type="Ensembl" id="ENSAMXT00005020286.1">
    <property type="protein sequence ID" value="ENSAMXP00005018359.1"/>
    <property type="gene ID" value="ENSAMXG00005008735.1"/>
</dbReference>
<evidence type="ECO:0000259" key="8">
    <source>
        <dbReference type="PROSITE" id="PS50219"/>
    </source>
</evidence>
<dbReference type="InterPro" id="IPR008271">
    <property type="entry name" value="Ser/Thr_kinase_AS"/>
</dbReference>
<dbReference type="GO" id="GO:0005829">
    <property type="term" value="C:cytosol"/>
    <property type="evidence" value="ECO:0007669"/>
    <property type="project" value="TreeGrafter"/>
</dbReference>
<evidence type="ECO:0000256" key="5">
    <source>
        <dbReference type="ARBA" id="ARBA00022777"/>
    </source>
</evidence>
<evidence type="ECO:0000256" key="6">
    <source>
        <dbReference type="SAM" id="MobiDB-lite"/>
    </source>
</evidence>
<proteinExistence type="inferred from homology"/>
<evidence type="ECO:0000256" key="2">
    <source>
        <dbReference type="ARBA" id="ARBA00012513"/>
    </source>
</evidence>
<evidence type="ECO:0000256" key="3">
    <source>
        <dbReference type="ARBA" id="ARBA00022527"/>
    </source>
</evidence>
<protein>
    <recommendedName>
        <fullName evidence="2">non-specific serine/threonine protein kinase</fullName>
        <ecNumber evidence="2">2.7.11.1</ecNumber>
    </recommendedName>
</protein>
<dbReference type="PROSITE" id="PS00108">
    <property type="entry name" value="PROTEIN_KINASE_ST"/>
    <property type="match status" value="1"/>
</dbReference>
<dbReference type="Gene3D" id="3.30.200.20">
    <property type="entry name" value="Phosphorylase Kinase, domain 1"/>
    <property type="match status" value="1"/>
</dbReference>
<accession>A0A8B9HX89</accession>
<dbReference type="AlphaFoldDB" id="A0A8B9HX89"/>
<organism evidence="9 10">
    <name type="scientific">Astyanax mexicanus</name>
    <name type="common">Blind cave fish</name>
    <name type="synonym">Astyanax fasciatus mexicanus</name>
    <dbReference type="NCBI Taxonomy" id="7994"/>
    <lineage>
        <taxon>Eukaryota</taxon>
        <taxon>Metazoa</taxon>
        <taxon>Chordata</taxon>
        <taxon>Craniata</taxon>
        <taxon>Vertebrata</taxon>
        <taxon>Euteleostomi</taxon>
        <taxon>Actinopterygii</taxon>
        <taxon>Neopterygii</taxon>
        <taxon>Teleostei</taxon>
        <taxon>Ostariophysi</taxon>
        <taxon>Characiformes</taxon>
        <taxon>Characoidei</taxon>
        <taxon>Acestrorhamphidae</taxon>
        <taxon>Acestrorhamphinae</taxon>
        <taxon>Astyanax</taxon>
    </lineage>
</organism>
<dbReference type="Proteomes" id="UP000694621">
    <property type="component" value="Unplaced"/>
</dbReference>
<evidence type="ECO:0000256" key="4">
    <source>
        <dbReference type="ARBA" id="ARBA00022679"/>
    </source>
</evidence>
<feature type="region of interest" description="Disordered" evidence="6">
    <location>
        <begin position="538"/>
        <end position="600"/>
    </location>
</feature>
<name>A0A8B9HX89_ASTMX</name>
<dbReference type="GO" id="GO:0004674">
    <property type="term" value="F:protein serine/threonine kinase activity"/>
    <property type="evidence" value="ECO:0007669"/>
    <property type="project" value="UniProtKB-KW"/>
</dbReference>
<feature type="compositionally biased region" description="Basic and acidic residues" evidence="6">
    <location>
        <begin position="591"/>
        <end position="600"/>
    </location>
</feature>
<dbReference type="SMART" id="SM00036">
    <property type="entry name" value="CNH"/>
    <property type="match status" value="1"/>
</dbReference>
<dbReference type="InterPro" id="IPR001180">
    <property type="entry name" value="CNH_dom"/>
</dbReference>
<dbReference type="PANTHER" id="PTHR47096:SF1">
    <property type="entry name" value="MISSHAPEN LIKE KINASE 1"/>
    <property type="match status" value="1"/>
</dbReference>
<keyword evidence="5" id="KW-0418">Kinase</keyword>
<dbReference type="InterPro" id="IPR051700">
    <property type="entry name" value="STE20_Ser-Thr_kinase"/>
</dbReference>
<dbReference type="PROSITE" id="PS50011">
    <property type="entry name" value="PROTEIN_KINASE_DOM"/>
    <property type="match status" value="1"/>
</dbReference>
<feature type="region of interest" description="Disordered" evidence="6">
    <location>
        <begin position="350"/>
        <end position="450"/>
    </location>
</feature>
<evidence type="ECO:0000256" key="1">
    <source>
        <dbReference type="ARBA" id="ARBA00008874"/>
    </source>
</evidence>
<dbReference type="InterPro" id="IPR011009">
    <property type="entry name" value="Kinase-like_dom_sf"/>
</dbReference>
<dbReference type="GO" id="GO:0005524">
    <property type="term" value="F:ATP binding"/>
    <property type="evidence" value="ECO:0007669"/>
    <property type="project" value="InterPro"/>
</dbReference>
<dbReference type="Pfam" id="PF00069">
    <property type="entry name" value="Pkinase"/>
    <property type="match status" value="1"/>
</dbReference>
<dbReference type="Pfam" id="PF00780">
    <property type="entry name" value="CNH"/>
    <property type="match status" value="1"/>
</dbReference>
<reference evidence="9" key="1">
    <citation type="submission" date="2025-08" db="UniProtKB">
        <authorList>
            <consortium name="Ensembl"/>
        </authorList>
    </citation>
    <scope>IDENTIFICATION</scope>
</reference>
<dbReference type="FunFam" id="1.10.510.10:FF:000003">
    <property type="entry name" value="TRAF2 and NCK-interacting protein kinase isoform 4"/>
    <property type="match status" value="1"/>
</dbReference>
<dbReference type="InterPro" id="IPR000719">
    <property type="entry name" value="Prot_kinase_dom"/>
</dbReference>
<dbReference type="FunFam" id="3.30.200.20:FF:000352">
    <property type="entry name" value="Mitogen-activated protein kinase kinase kinase kinase 4"/>
    <property type="match status" value="1"/>
</dbReference>
<feature type="compositionally biased region" description="Polar residues" evidence="6">
    <location>
        <begin position="539"/>
        <end position="557"/>
    </location>
</feature>
<dbReference type="PROSITE" id="PS50219">
    <property type="entry name" value="CNH"/>
    <property type="match status" value="1"/>
</dbReference>
<feature type="compositionally biased region" description="Basic and acidic residues" evidence="6">
    <location>
        <begin position="366"/>
        <end position="450"/>
    </location>
</feature>
<evidence type="ECO:0000313" key="10">
    <source>
        <dbReference type="Proteomes" id="UP000694621"/>
    </source>
</evidence>
<feature type="compositionally biased region" description="Acidic residues" evidence="6">
    <location>
        <begin position="304"/>
        <end position="320"/>
    </location>
</feature>
<dbReference type="PANTHER" id="PTHR47096">
    <property type="entry name" value="MISSHAPEN LIKE KINASE 1"/>
    <property type="match status" value="1"/>
</dbReference>
<feature type="region of interest" description="Disordered" evidence="6">
    <location>
        <begin position="294"/>
        <end position="335"/>
    </location>
</feature>
<dbReference type="Gene3D" id="1.10.510.10">
    <property type="entry name" value="Transferase(Phosphotransferase) domain 1"/>
    <property type="match status" value="1"/>
</dbReference>
<feature type="domain" description="Protein kinase" evidence="7">
    <location>
        <begin position="1"/>
        <end position="276"/>
    </location>
</feature>
<comment type="similarity">
    <text evidence="1">Belongs to the protein kinase superfamily. STE Ser/Thr protein kinase family. STE20 subfamily.</text>
</comment>
<feature type="domain" description="CNH" evidence="8">
    <location>
        <begin position="616"/>
        <end position="908"/>
    </location>
</feature>
<dbReference type="SUPFAM" id="SSF56112">
    <property type="entry name" value="Protein kinase-like (PK-like)"/>
    <property type="match status" value="1"/>
</dbReference>
<evidence type="ECO:0000313" key="9">
    <source>
        <dbReference type="Ensembl" id="ENSAMXP00005018359.1"/>
    </source>
</evidence>
<evidence type="ECO:0000259" key="7">
    <source>
        <dbReference type="PROSITE" id="PS50011"/>
    </source>
</evidence>